<gene>
    <name evidence="4" type="ORF">PsYK624_105730</name>
</gene>
<comment type="caution">
    <text evidence="4">The sequence shown here is derived from an EMBL/GenBank/DDBJ whole genome shotgun (WGS) entry which is preliminary data.</text>
</comment>
<feature type="compositionally biased region" description="Low complexity" evidence="2">
    <location>
        <begin position="257"/>
        <end position="308"/>
    </location>
</feature>
<dbReference type="InterPro" id="IPR013087">
    <property type="entry name" value="Znf_C2H2_type"/>
</dbReference>
<reference evidence="4 5" key="1">
    <citation type="submission" date="2021-08" db="EMBL/GenBank/DDBJ databases">
        <title>Draft Genome Sequence of Phanerochaete sordida strain YK-624.</title>
        <authorList>
            <person name="Mori T."/>
            <person name="Dohra H."/>
            <person name="Suzuki T."/>
            <person name="Kawagishi H."/>
            <person name="Hirai H."/>
        </authorList>
    </citation>
    <scope>NUCLEOTIDE SEQUENCE [LARGE SCALE GENOMIC DNA]</scope>
    <source>
        <strain evidence="4 5">YK-624</strain>
    </source>
</reference>
<feature type="compositionally biased region" description="Pro residues" evidence="2">
    <location>
        <begin position="388"/>
        <end position="397"/>
    </location>
</feature>
<dbReference type="Proteomes" id="UP000703269">
    <property type="component" value="Unassembled WGS sequence"/>
</dbReference>
<evidence type="ECO:0000313" key="5">
    <source>
        <dbReference type="Proteomes" id="UP000703269"/>
    </source>
</evidence>
<accession>A0A9P3LH80</accession>
<evidence type="ECO:0000259" key="3">
    <source>
        <dbReference type="PROSITE" id="PS50157"/>
    </source>
</evidence>
<feature type="compositionally biased region" description="Low complexity" evidence="2">
    <location>
        <begin position="221"/>
        <end position="230"/>
    </location>
</feature>
<dbReference type="GO" id="GO:0008270">
    <property type="term" value="F:zinc ion binding"/>
    <property type="evidence" value="ECO:0007669"/>
    <property type="project" value="UniProtKB-KW"/>
</dbReference>
<keyword evidence="5" id="KW-1185">Reference proteome</keyword>
<feature type="compositionally biased region" description="Polar residues" evidence="2">
    <location>
        <begin position="309"/>
        <end position="319"/>
    </location>
</feature>
<evidence type="ECO:0000256" key="1">
    <source>
        <dbReference type="PROSITE-ProRule" id="PRU00042"/>
    </source>
</evidence>
<feature type="compositionally biased region" description="Low complexity" evidence="2">
    <location>
        <begin position="337"/>
        <end position="372"/>
    </location>
</feature>
<keyword evidence="1" id="KW-0862">Zinc</keyword>
<dbReference type="PROSITE" id="PS50157">
    <property type="entry name" value="ZINC_FINGER_C2H2_2"/>
    <property type="match status" value="1"/>
</dbReference>
<feature type="region of interest" description="Disordered" evidence="2">
    <location>
        <begin position="492"/>
        <end position="538"/>
    </location>
</feature>
<protein>
    <recommendedName>
        <fullName evidence="3">C2H2-type domain-containing protein</fullName>
    </recommendedName>
</protein>
<evidence type="ECO:0000256" key="2">
    <source>
        <dbReference type="SAM" id="MobiDB-lite"/>
    </source>
</evidence>
<name>A0A9P3LH80_9APHY</name>
<feature type="region of interest" description="Disordered" evidence="2">
    <location>
        <begin position="425"/>
        <end position="467"/>
    </location>
</feature>
<sequence length="538" mass="58527">MEAYNASLTWHHQLEKEDEEGSLPSKVTCPCGAQSCSAASARMKHVKTHLPLTKRDYVCEYCGLMFAQKIHLQCHHRGFGCTKWPKDKPRIPWECGVVLLDADGQLFACGYAHAHARNLSHHRQDAHGQPTRAERRAGTHAYRRVLTREQRTHRDTHFVPMPYDCAAYDLARVPARFRDAVAAAAQREVDAAPRWLARAAEKHQARLAEERRKRDAEKRAAGVSAAPKSAAKGRKGKGKANGKPTAKAANAKRKARSAAASSRSSSPSYSPSTPALSDLTSLPPASSGASSPTLSSPTSAPFAPSTSSRGRQTASTAGTSPCAPPLELAARPESPRPYADAPYADAPYDTAPYDSTPYAPAPHTTAYAYAPRPDAPYPDPSYRSSPYAPSPRTPPALPRFHDAFGSVPPLRTVWSHVPPSPPAYTHISAHDDTPGTVIPGEYAYRGDRSPPAHHAPRYDPYAPPRPRACRRAVHDEFVRGASRDVRAPPLEQGAYRYPPIEPPVRYGAARDSDDERGGPADAGDDNARAGFRLRPVQW</sequence>
<feature type="region of interest" description="Disordered" evidence="2">
    <location>
        <begin position="206"/>
        <end position="402"/>
    </location>
</feature>
<feature type="compositionally biased region" description="Basic and acidic residues" evidence="2">
    <location>
        <begin position="508"/>
        <end position="518"/>
    </location>
</feature>
<feature type="domain" description="C2H2-type" evidence="3">
    <location>
        <begin position="57"/>
        <end position="85"/>
    </location>
</feature>
<evidence type="ECO:0000313" key="4">
    <source>
        <dbReference type="EMBL" id="GJE94404.1"/>
    </source>
</evidence>
<organism evidence="4 5">
    <name type="scientific">Phanerochaete sordida</name>
    <dbReference type="NCBI Taxonomy" id="48140"/>
    <lineage>
        <taxon>Eukaryota</taxon>
        <taxon>Fungi</taxon>
        <taxon>Dikarya</taxon>
        <taxon>Basidiomycota</taxon>
        <taxon>Agaricomycotina</taxon>
        <taxon>Agaricomycetes</taxon>
        <taxon>Polyporales</taxon>
        <taxon>Phanerochaetaceae</taxon>
        <taxon>Phanerochaete</taxon>
    </lineage>
</organism>
<feature type="compositionally biased region" description="Basic and acidic residues" evidence="2">
    <location>
        <begin position="206"/>
        <end position="220"/>
    </location>
</feature>
<proteinExistence type="predicted"/>
<dbReference type="EMBL" id="BPQB01000040">
    <property type="protein sequence ID" value="GJE94404.1"/>
    <property type="molecule type" value="Genomic_DNA"/>
</dbReference>
<keyword evidence="1" id="KW-0479">Metal-binding</keyword>
<keyword evidence="1" id="KW-0863">Zinc-finger</keyword>
<feature type="compositionally biased region" description="Basic residues" evidence="2">
    <location>
        <begin position="231"/>
        <end position="240"/>
    </location>
</feature>
<dbReference type="AlphaFoldDB" id="A0A9P3LH80"/>